<organism evidence="2 3">
    <name type="scientific">Marinomonas primoryensis</name>
    <dbReference type="NCBI Taxonomy" id="178399"/>
    <lineage>
        <taxon>Bacteria</taxon>
        <taxon>Pseudomonadati</taxon>
        <taxon>Pseudomonadota</taxon>
        <taxon>Gammaproteobacteria</taxon>
        <taxon>Oceanospirillales</taxon>
        <taxon>Oceanospirillaceae</taxon>
        <taxon>Marinomonas</taxon>
    </lineage>
</organism>
<dbReference type="PROSITE" id="PS51301">
    <property type="entry name" value="KILA_N"/>
    <property type="match status" value="1"/>
</dbReference>
<keyword evidence="3" id="KW-1185">Reference proteome</keyword>
<dbReference type="SMART" id="SM01252">
    <property type="entry name" value="KilA-N"/>
    <property type="match status" value="1"/>
</dbReference>
<dbReference type="EMBL" id="JBDYKN010000029">
    <property type="protein sequence ID" value="MEP7731422.1"/>
    <property type="molecule type" value="Genomic_DNA"/>
</dbReference>
<evidence type="ECO:0000313" key="2">
    <source>
        <dbReference type="EMBL" id="MEP7731422.1"/>
    </source>
</evidence>
<dbReference type="InterPro" id="IPR018004">
    <property type="entry name" value="KilA/APSES_HTH"/>
</dbReference>
<reference evidence="2 3" key="1">
    <citation type="submission" date="2024-05" db="EMBL/GenBank/DDBJ databases">
        <authorList>
            <person name="Busch G.E."/>
            <person name="Sharma I."/>
        </authorList>
    </citation>
    <scope>NUCLEOTIDE SEQUENCE [LARGE SCALE GENOMIC DNA]</scope>
    <source>
        <strain evidence="2 3">23GB23</strain>
    </source>
</reference>
<name>A0ABV0L7K4_9GAMM</name>
<dbReference type="Proteomes" id="UP001471651">
    <property type="component" value="Unassembled WGS sequence"/>
</dbReference>
<gene>
    <name evidence="2" type="ORF">ABKW32_18400</name>
</gene>
<comment type="caution">
    <text evidence="2">The sequence shown here is derived from an EMBL/GenBank/DDBJ whole genome shotgun (WGS) entry which is preliminary data.</text>
</comment>
<dbReference type="Pfam" id="PF04383">
    <property type="entry name" value="KilA-N"/>
    <property type="match status" value="1"/>
</dbReference>
<dbReference type="RefSeq" id="WP_348577949.1">
    <property type="nucleotide sequence ID" value="NZ_JBDYKN010000029.1"/>
</dbReference>
<proteinExistence type="predicted"/>
<feature type="domain" description="KilA-N" evidence="1">
    <location>
        <begin position="1"/>
        <end position="101"/>
    </location>
</feature>
<evidence type="ECO:0000313" key="3">
    <source>
        <dbReference type="Proteomes" id="UP001471651"/>
    </source>
</evidence>
<accession>A0ABV0L7K4</accession>
<protein>
    <submittedName>
        <fullName evidence="2">KilA-N domain-containing protein</fullName>
    </submittedName>
</protein>
<dbReference type="InterPro" id="IPR017880">
    <property type="entry name" value="KilA_N"/>
</dbReference>
<sequence>MAHLIISSKDIRTLDGLYSLNDLHKAAGSERRHLPAQFLRNNQTQELIAEIENYANSHSLVTKKTQGRSGGTWVCKELVYAYAMWISPKFNLQVIRAFDQAQPEQPQEPIQQSLPATIQDDEKLKLINDIAKSLGITESIAVVSAGDIMSMIQTIRNYQQQLARIQTNPAWVDQTIERVKNATGRHFGEG</sequence>
<evidence type="ECO:0000259" key="1">
    <source>
        <dbReference type="PROSITE" id="PS51301"/>
    </source>
</evidence>